<dbReference type="AlphaFoldDB" id="A0A5C6U9Y9"/>
<comment type="similarity">
    <text evidence="2 9">Belongs to the membrane fusion protein (MFP) (TC 8.A.1) family.</text>
</comment>
<evidence type="ECO:0000256" key="6">
    <source>
        <dbReference type="ARBA" id="ARBA00022692"/>
    </source>
</evidence>
<keyword evidence="5 9" id="KW-0997">Cell inner membrane</keyword>
<keyword evidence="3 9" id="KW-0813">Transport</keyword>
<evidence type="ECO:0000256" key="3">
    <source>
        <dbReference type="ARBA" id="ARBA00022448"/>
    </source>
</evidence>
<proteinExistence type="inferred from homology"/>
<keyword evidence="14" id="KW-1185">Reference proteome</keyword>
<dbReference type="InterPro" id="IPR050739">
    <property type="entry name" value="MFP"/>
</dbReference>
<dbReference type="GO" id="GO:0005886">
    <property type="term" value="C:plasma membrane"/>
    <property type="evidence" value="ECO:0007669"/>
    <property type="project" value="UniProtKB-SubCell"/>
</dbReference>
<feature type="region of interest" description="Disordered" evidence="10">
    <location>
        <begin position="1"/>
        <end position="26"/>
    </location>
</feature>
<dbReference type="Pfam" id="PF26002">
    <property type="entry name" value="Beta-barrel_AprE"/>
    <property type="match status" value="1"/>
</dbReference>
<dbReference type="EMBL" id="VOQR01000001">
    <property type="protein sequence ID" value="TXC69763.1"/>
    <property type="molecule type" value="Genomic_DNA"/>
</dbReference>
<reference evidence="13 14" key="1">
    <citation type="journal article" date="2013" name="Antonie Van Leeuwenhoek">
        <title>Sphingomonas ginsenosidivorax sp. nov., with the ability to transform ginsenosides.</title>
        <authorList>
            <person name="Jin X.F."/>
            <person name="Kim J.K."/>
            <person name="Liu Q.M."/>
            <person name="Kang M.S."/>
            <person name="He D."/>
            <person name="Jin F.X."/>
            <person name="Kim S.C."/>
            <person name="Im W.T."/>
        </authorList>
    </citation>
    <scope>NUCLEOTIDE SEQUENCE [LARGE SCALE GENOMIC DNA]</scope>
    <source>
        <strain evidence="13 14">KHI67</strain>
    </source>
</reference>
<dbReference type="InterPro" id="IPR058982">
    <property type="entry name" value="Beta-barrel_AprE"/>
</dbReference>
<evidence type="ECO:0000313" key="14">
    <source>
        <dbReference type="Proteomes" id="UP000321250"/>
    </source>
</evidence>
<evidence type="ECO:0000256" key="7">
    <source>
        <dbReference type="ARBA" id="ARBA00022989"/>
    </source>
</evidence>
<accession>A0A5C6U9Y9</accession>
<sequence>MNYHSDISSGEPEVPEVPAPPPRRNLGAIFRRTSTPALDGPGDPGRPIRVGLGVALAFFVGFLGWAALVRLDSGVTAQGYVVVAGNRKAVQHREGGIVGNLYVHEGDTVKAGQVLLRLADDELRSRERAASSQVIALKAYKARLTAEIEEKRSIAFPAEFASMTGADLEDARINMRVQQKEFDLRGLALATEKKVLRERMTELSHQASGSRAQVSASERQGQLIGEELVGLRDLERQGYVAMSKVREAERAEAQYRGSRGEYEGGVAKSMASIGETKVQMIGLDRNHAADAAQQFREADLKLAELEPQLVALRTQLGRTIVRAPASGQVVGLKIFTNGGVIAAGETLMEIVPTRETLVVLAKVEPSDIDDLTIGQKTEIKIPAFHNRGLPILNGQVSKVSADRLVDDKTGKAYFDVEVVVPPSELKILRDVRGSKTDLIAGLPVDIVITQRKRSALDYMFEPISQALWRSFREE</sequence>
<keyword evidence="4 9" id="KW-1003">Cell membrane</keyword>
<organism evidence="13 14">
    <name type="scientific">Sphingomonas ginsenosidivorax</name>
    <dbReference type="NCBI Taxonomy" id="862135"/>
    <lineage>
        <taxon>Bacteria</taxon>
        <taxon>Pseudomonadati</taxon>
        <taxon>Pseudomonadota</taxon>
        <taxon>Alphaproteobacteria</taxon>
        <taxon>Sphingomonadales</taxon>
        <taxon>Sphingomonadaceae</taxon>
        <taxon>Sphingomonas</taxon>
    </lineage>
</organism>
<evidence type="ECO:0000256" key="8">
    <source>
        <dbReference type="ARBA" id="ARBA00023136"/>
    </source>
</evidence>
<evidence type="ECO:0000256" key="5">
    <source>
        <dbReference type="ARBA" id="ARBA00022519"/>
    </source>
</evidence>
<gene>
    <name evidence="13" type="ORF">FSB78_01385</name>
</gene>
<evidence type="ECO:0000313" key="13">
    <source>
        <dbReference type="EMBL" id="TXC69763.1"/>
    </source>
</evidence>
<dbReference type="PANTHER" id="PTHR30386:SF17">
    <property type="entry name" value="ALKALINE PROTEASE SECRETION PROTEIN APRE"/>
    <property type="match status" value="1"/>
</dbReference>
<evidence type="ECO:0000256" key="1">
    <source>
        <dbReference type="ARBA" id="ARBA00004377"/>
    </source>
</evidence>
<comment type="caution">
    <text evidence="13">The sequence shown here is derived from an EMBL/GenBank/DDBJ whole genome shotgun (WGS) entry which is preliminary data.</text>
</comment>
<dbReference type="InterPro" id="IPR010129">
    <property type="entry name" value="T1SS_HlyD"/>
</dbReference>
<evidence type="ECO:0000256" key="2">
    <source>
        <dbReference type="ARBA" id="ARBA00009477"/>
    </source>
</evidence>
<dbReference type="InterPro" id="IPR058781">
    <property type="entry name" value="HH_AprE-like"/>
</dbReference>
<dbReference type="OrthoDB" id="9810980at2"/>
<keyword evidence="7 9" id="KW-1133">Transmembrane helix</keyword>
<keyword evidence="8 9" id="KW-0472">Membrane</keyword>
<evidence type="ECO:0000259" key="11">
    <source>
        <dbReference type="Pfam" id="PF25994"/>
    </source>
</evidence>
<evidence type="ECO:0000256" key="4">
    <source>
        <dbReference type="ARBA" id="ARBA00022475"/>
    </source>
</evidence>
<dbReference type="GO" id="GO:0015031">
    <property type="term" value="P:protein transport"/>
    <property type="evidence" value="ECO:0007669"/>
    <property type="project" value="InterPro"/>
</dbReference>
<feature type="transmembrane region" description="Helical" evidence="9">
    <location>
        <begin position="48"/>
        <end position="68"/>
    </location>
</feature>
<comment type="subcellular location">
    <subcellularLocation>
        <location evidence="1 9">Cell inner membrane</location>
        <topology evidence="1 9">Single-pass membrane protein</topology>
    </subcellularLocation>
</comment>
<evidence type="ECO:0000256" key="9">
    <source>
        <dbReference type="RuleBase" id="RU365093"/>
    </source>
</evidence>
<protein>
    <recommendedName>
        <fullName evidence="9">Membrane fusion protein (MFP) family protein</fullName>
    </recommendedName>
</protein>
<feature type="domain" description="AprE-like long alpha-helical hairpin" evidence="11">
    <location>
        <begin position="124"/>
        <end position="314"/>
    </location>
</feature>
<dbReference type="NCBIfam" id="TIGR01843">
    <property type="entry name" value="type_I_hlyD"/>
    <property type="match status" value="1"/>
</dbReference>
<evidence type="ECO:0000256" key="10">
    <source>
        <dbReference type="SAM" id="MobiDB-lite"/>
    </source>
</evidence>
<dbReference type="PANTHER" id="PTHR30386">
    <property type="entry name" value="MEMBRANE FUSION SUBUNIT OF EMRAB-TOLC MULTIDRUG EFFLUX PUMP"/>
    <property type="match status" value="1"/>
</dbReference>
<dbReference type="Gene3D" id="2.40.50.100">
    <property type="match status" value="1"/>
</dbReference>
<name>A0A5C6U9Y9_9SPHN</name>
<keyword evidence="6 9" id="KW-0812">Transmembrane</keyword>
<dbReference type="Pfam" id="PF25994">
    <property type="entry name" value="HH_AprE"/>
    <property type="match status" value="1"/>
</dbReference>
<feature type="domain" description="AprE-like beta-barrel" evidence="12">
    <location>
        <begin position="357"/>
        <end position="450"/>
    </location>
</feature>
<dbReference type="Proteomes" id="UP000321250">
    <property type="component" value="Unassembled WGS sequence"/>
</dbReference>
<evidence type="ECO:0000259" key="12">
    <source>
        <dbReference type="Pfam" id="PF26002"/>
    </source>
</evidence>
<dbReference type="RefSeq" id="WP_147079328.1">
    <property type="nucleotide sequence ID" value="NZ_VOQR01000001.1"/>
</dbReference>
<dbReference type="PRINTS" id="PR01490">
    <property type="entry name" value="RTXTOXIND"/>
</dbReference>
<dbReference type="Gene3D" id="2.40.30.170">
    <property type="match status" value="1"/>
</dbReference>